<dbReference type="EMBL" id="VAJB01000009">
    <property type="protein sequence ID" value="TRB74904.1"/>
    <property type="molecule type" value="Genomic_DNA"/>
</dbReference>
<evidence type="ECO:0000313" key="2">
    <source>
        <dbReference type="EMBL" id="TRB74904.1"/>
    </source>
</evidence>
<evidence type="ECO:0000313" key="1">
    <source>
        <dbReference type="EMBL" id="TRB38083.1"/>
    </source>
</evidence>
<name>A0A547D3K0_MANHA</name>
<dbReference type="Gene3D" id="3.40.50.300">
    <property type="entry name" value="P-loop containing nucleotide triphosphate hydrolases"/>
    <property type="match status" value="1"/>
</dbReference>
<dbReference type="GeneID" id="67369498"/>
<reference evidence="3 4" key="1">
    <citation type="journal article" date="2019" name="Vet. Microbiol.">
        <title>Genetic characterization of susceptible and multi-drug resistant Mannheimia haemolytica isolated from high-risk stocker calves prior to and after antimicrobial metaphylaxis.</title>
        <authorList>
            <person name="Snyder E.R."/>
            <person name="Alvarez-Narvaez S."/>
            <person name="Credille B.C."/>
        </authorList>
    </citation>
    <scope>NUCLEOTIDE SEQUENCE [LARGE SCALE GENOMIC DNA]</scope>
    <source>
        <strain evidence="2 3">UGA-R5-128-1</strain>
        <strain evidence="1 4">UGA-R7-163-1</strain>
    </source>
</reference>
<dbReference type="RefSeq" id="WP_006248374.1">
    <property type="nucleotide sequence ID" value="NZ_CP011098.1"/>
</dbReference>
<dbReference type="OrthoDB" id="256817at2"/>
<gene>
    <name evidence="2" type="ORF">FEA53_06340</name>
    <name evidence="1" type="ORF">FEB89_06405</name>
</gene>
<dbReference type="SUPFAM" id="SSF52540">
    <property type="entry name" value="P-loop containing nucleoside triphosphate hydrolases"/>
    <property type="match status" value="1"/>
</dbReference>
<dbReference type="Proteomes" id="UP000315164">
    <property type="component" value="Unassembled WGS sequence"/>
</dbReference>
<dbReference type="CDD" id="cd00267">
    <property type="entry name" value="ABC_ATPase"/>
    <property type="match status" value="1"/>
</dbReference>
<dbReference type="Proteomes" id="UP000318394">
    <property type="component" value="Unassembled WGS sequence"/>
</dbReference>
<dbReference type="EMBL" id="VAJI01000009">
    <property type="protein sequence ID" value="TRB38083.1"/>
    <property type="molecule type" value="Genomic_DNA"/>
</dbReference>
<dbReference type="InterPro" id="IPR027417">
    <property type="entry name" value="P-loop_NTPase"/>
</dbReference>
<evidence type="ECO:0000313" key="4">
    <source>
        <dbReference type="Proteomes" id="UP000318394"/>
    </source>
</evidence>
<dbReference type="KEGG" id="mhay:VK67_08960"/>
<proteinExistence type="predicted"/>
<comment type="caution">
    <text evidence="2">The sequence shown here is derived from an EMBL/GenBank/DDBJ whole genome shotgun (WGS) entry which is preliminary data.</text>
</comment>
<sequence length="425" mass="49371">MISFNLDFSSEKCALVCSNFGISSRHRNIFNLNDLDPNNLGFDINNGITLITGHSGVGKSTIGEVLRERYSFFDIKDIIISDVNSPIIDIIDADFKDSIYFLNIAGLSEPYLYLTSYKNLSSGQKFRFMIALMISKGVKKIYCDEFCSDLDRSTAYFLSYNLRRFSTKLGVSFIFISNDKNIKDYLFPDNYLSFDLYSNISINKSVDLIENPFKKHLVVKEASYEDYCLLEKYHYFPSAEESINLSYNAKYYTLEYKEDVVGGLIIRDPYSNEEENDSLLNINNKIKVLYRVILHPLVRGCGILRFFLDNIYTIYSGKILYVESALARFVPIFESMGWVSLDESKFFYKKGLLLESENINYLLNCLGDMIYNKYIDFCTISNIKSSINKDEIIDSLKSEFNEEDTDFIRECLELYDMKRFIYEIK</sequence>
<keyword evidence="4" id="KW-1185">Reference proteome</keyword>
<dbReference type="KEGG" id="mhaq:WC39_08960"/>
<protein>
    <submittedName>
        <fullName evidence="2">ABC transporter</fullName>
    </submittedName>
</protein>
<dbReference type="AlphaFoldDB" id="A0A547D3K0"/>
<organism evidence="2 3">
    <name type="scientific">Mannheimia haemolytica</name>
    <name type="common">Pasteurella haemolytica</name>
    <dbReference type="NCBI Taxonomy" id="75985"/>
    <lineage>
        <taxon>Bacteria</taxon>
        <taxon>Pseudomonadati</taxon>
        <taxon>Pseudomonadota</taxon>
        <taxon>Gammaproteobacteria</taxon>
        <taxon>Pasteurellales</taxon>
        <taxon>Pasteurellaceae</taxon>
        <taxon>Mannheimia</taxon>
    </lineage>
</organism>
<accession>A0A547D3K0</accession>
<evidence type="ECO:0000313" key="3">
    <source>
        <dbReference type="Proteomes" id="UP000315164"/>
    </source>
</evidence>